<dbReference type="SUPFAM" id="SSF81296">
    <property type="entry name" value="E set domains"/>
    <property type="match status" value="3"/>
</dbReference>
<keyword evidence="6" id="KW-1185">Reference proteome</keyword>
<dbReference type="PROSITE" id="PS50194">
    <property type="entry name" value="FILAMIN_REPEAT"/>
    <property type="match status" value="3"/>
</dbReference>
<evidence type="ECO:0000256" key="1">
    <source>
        <dbReference type="ARBA" id="ARBA00009238"/>
    </source>
</evidence>
<comment type="similarity">
    <text evidence="1">Belongs to the filamin family.</text>
</comment>
<dbReference type="InterPro" id="IPR044801">
    <property type="entry name" value="Filamin"/>
</dbReference>
<protein>
    <submittedName>
        <fullName evidence="5">Uncharacterized protein</fullName>
    </submittedName>
</protein>
<keyword evidence="2" id="KW-0677">Repeat</keyword>
<dbReference type="GO" id="GO:0051015">
    <property type="term" value="F:actin filament binding"/>
    <property type="evidence" value="ECO:0007669"/>
    <property type="project" value="InterPro"/>
</dbReference>
<dbReference type="InterPro" id="IPR014756">
    <property type="entry name" value="Ig_E-set"/>
</dbReference>
<proteinExistence type="inferred from homology"/>
<evidence type="ECO:0000256" key="3">
    <source>
        <dbReference type="PROSITE-ProRule" id="PRU00087"/>
    </source>
</evidence>
<dbReference type="GO" id="GO:0030036">
    <property type="term" value="P:actin cytoskeleton organization"/>
    <property type="evidence" value="ECO:0007669"/>
    <property type="project" value="InterPro"/>
</dbReference>
<dbReference type="Gene3D" id="2.60.40.10">
    <property type="entry name" value="Immunoglobulins"/>
    <property type="match status" value="3"/>
</dbReference>
<feature type="compositionally biased region" description="Low complexity" evidence="4">
    <location>
        <begin position="602"/>
        <end position="622"/>
    </location>
</feature>
<feature type="repeat" description="Filamin" evidence="3">
    <location>
        <begin position="366"/>
        <end position="455"/>
    </location>
</feature>
<comment type="caution">
    <text evidence="5">The sequence shown here is derived from an EMBL/GenBank/DDBJ whole genome shotgun (WGS) entry which is preliminary data.</text>
</comment>
<dbReference type="PANTHER" id="PTHR38537">
    <property type="entry name" value="JITTERBUG, ISOFORM N"/>
    <property type="match status" value="1"/>
</dbReference>
<gene>
    <name evidence="5" type="ORF">XAT740_LOCUS14560</name>
</gene>
<dbReference type="EMBL" id="CAJNOR010000877">
    <property type="protein sequence ID" value="CAF1027328.1"/>
    <property type="molecule type" value="Genomic_DNA"/>
</dbReference>
<dbReference type="InterPro" id="IPR013783">
    <property type="entry name" value="Ig-like_fold"/>
</dbReference>
<dbReference type="Proteomes" id="UP000663828">
    <property type="component" value="Unassembled WGS sequence"/>
</dbReference>
<organism evidence="5 6">
    <name type="scientific">Adineta ricciae</name>
    <name type="common">Rotifer</name>
    <dbReference type="NCBI Taxonomy" id="249248"/>
    <lineage>
        <taxon>Eukaryota</taxon>
        <taxon>Metazoa</taxon>
        <taxon>Spiralia</taxon>
        <taxon>Gnathifera</taxon>
        <taxon>Rotifera</taxon>
        <taxon>Eurotatoria</taxon>
        <taxon>Bdelloidea</taxon>
        <taxon>Adinetida</taxon>
        <taxon>Adinetidae</taxon>
        <taxon>Adineta</taxon>
    </lineage>
</organism>
<name>A0A814IQA4_ADIRI</name>
<evidence type="ECO:0000313" key="6">
    <source>
        <dbReference type="Proteomes" id="UP000663828"/>
    </source>
</evidence>
<dbReference type="PANTHER" id="PTHR38537:SF8">
    <property type="entry name" value="FILAMIN-A"/>
    <property type="match status" value="1"/>
</dbReference>
<dbReference type="AlphaFoldDB" id="A0A814IQA4"/>
<dbReference type="SMART" id="SM00557">
    <property type="entry name" value="IG_FLMN"/>
    <property type="match status" value="1"/>
</dbReference>
<sequence>MGKHHKYPMTSYLTSNINHHENDSIWNNPNELDLLDMKKSAMINANCHFLQVLPSIRKLYTSFDSLCPNMYRIHCSNSLRTLQEIICLAEEYLHLSPLSTISTNELLTNEKHFDDFLSKFQQSVVARTPLHPTQKIDIRSFGQGIQSYHPYNELNQTILFCFELTSTVRTNLSLPLDVIILDPDENLVTVDLQSINTYNQGHTKLFSCQYTPMNKAGIYRISFFHNNIKVINQQHMIFIRNPTSNYSSYRKKQSSLVEEIIKLPQQGIPHYELEGDGCSTKIIVNSIARFRLRLKSSYNSYQHPTVDSFSISILDPHGHTIVVQRRTLSPDLLELTYQPMSIGEHRLLILFNNIIHRQVAIDVIQDELNFPSKLKPFGPGLKRAIVGLPTEFYVDLNQTLHPNIHFRLEPSYQAEIDYEQQMATVRYVPLTEGKCPIHILENDKDITNSPFIAHVDKSLSLRDKPRIRVVGLPKELMLHRTVEFQVFIDGPFDDFSRHLNVDILTDDKHPPSVFIRRRHRASYVCSFTPVTLGKHFISVDYAGIVAEQNPFYSHAIQEKDILLSGPAMKNACVPLNQPTHFLFSLKDCLTTTLNEKNSTYESGYSSNDDISSKSSLSSSSTDIQTSANEDESNYRVTITDGHGNIKPNVLIKEFYDTKNENNMRVDFTPDEQILYINISCTCSTLFEPQSASTPKKFNTCAAFPNLCSTPRPAHIRWSLSKYTPRPVDSSTPQTRKVKKSAVPDLQRLIYPTAQSMKIWLL</sequence>
<dbReference type="InterPro" id="IPR017868">
    <property type="entry name" value="Filamin/ABP280_repeat-like"/>
</dbReference>
<feature type="repeat" description="Filamin" evidence="3">
    <location>
        <begin position="275"/>
        <end position="353"/>
    </location>
</feature>
<accession>A0A814IQA4</accession>
<dbReference type="Pfam" id="PF00630">
    <property type="entry name" value="Filamin"/>
    <property type="match status" value="1"/>
</dbReference>
<evidence type="ECO:0000256" key="4">
    <source>
        <dbReference type="SAM" id="MobiDB-lite"/>
    </source>
</evidence>
<feature type="repeat" description="Filamin" evidence="3">
    <location>
        <begin position="459"/>
        <end position="555"/>
    </location>
</feature>
<feature type="region of interest" description="Disordered" evidence="4">
    <location>
        <begin position="599"/>
        <end position="639"/>
    </location>
</feature>
<dbReference type="InterPro" id="IPR001298">
    <property type="entry name" value="Filamin/ABP280_rpt"/>
</dbReference>
<reference evidence="5" key="1">
    <citation type="submission" date="2021-02" db="EMBL/GenBank/DDBJ databases">
        <authorList>
            <person name="Nowell W R."/>
        </authorList>
    </citation>
    <scope>NUCLEOTIDE SEQUENCE</scope>
</reference>
<evidence type="ECO:0000313" key="5">
    <source>
        <dbReference type="EMBL" id="CAF1027328.1"/>
    </source>
</evidence>
<evidence type="ECO:0000256" key="2">
    <source>
        <dbReference type="ARBA" id="ARBA00022737"/>
    </source>
</evidence>